<keyword evidence="1" id="KW-0732">Signal</keyword>
<feature type="non-terminal residue" evidence="2">
    <location>
        <position position="1"/>
    </location>
</feature>
<dbReference type="Proteomes" id="UP001189429">
    <property type="component" value="Unassembled WGS sequence"/>
</dbReference>
<evidence type="ECO:0000256" key="1">
    <source>
        <dbReference type="SAM" id="SignalP"/>
    </source>
</evidence>
<gene>
    <name evidence="2" type="ORF">PCOR1329_LOCUS28718</name>
</gene>
<feature type="signal peptide" evidence="1">
    <location>
        <begin position="1"/>
        <end position="15"/>
    </location>
</feature>
<evidence type="ECO:0000313" key="2">
    <source>
        <dbReference type="EMBL" id="CAK0829928.1"/>
    </source>
</evidence>
<reference evidence="2" key="1">
    <citation type="submission" date="2023-10" db="EMBL/GenBank/DDBJ databases">
        <authorList>
            <person name="Chen Y."/>
            <person name="Shah S."/>
            <person name="Dougan E. K."/>
            <person name="Thang M."/>
            <person name="Chan C."/>
        </authorList>
    </citation>
    <scope>NUCLEOTIDE SEQUENCE [LARGE SCALE GENOMIC DNA]</scope>
</reference>
<dbReference type="EMBL" id="CAUYUJ010010657">
    <property type="protein sequence ID" value="CAK0829928.1"/>
    <property type="molecule type" value="Genomic_DNA"/>
</dbReference>
<protein>
    <submittedName>
        <fullName evidence="2">Uncharacterized protein</fullName>
    </submittedName>
</protein>
<name>A0ABN9SD30_9DINO</name>
<feature type="chain" id="PRO_5046649137" evidence="1">
    <location>
        <begin position="16"/>
        <end position="252"/>
    </location>
</feature>
<accession>A0ABN9SD30</accession>
<keyword evidence="3" id="KW-1185">Reference proteome</keyword>
<sequence>ALWAVAPSALRLLEAAVLRCPACPGCPDCSCPAVSCSLTCAGPASTSQITLRERDWIGLATAFVSGVVVLRVWDCLKATRTRQQGDKPAGDRGITINYVERQSPAIAILDRSLDIKEFQVLVEFLGDADGLYWHMRVLLARAGRAGAWVTLTPTLGLYTHDLDTIRRIALARNAPWPDRVNRNEIFGFDPISRVELNQYVQLANVQARVLADDDGDPEAPEMLWLRAGPGLDRIGEVIPQEVIDDQERFADT</sequence>
<proteinExistence type="predicted"/>
<comment type="caution">
    <text evidence="2">The sequence shown here is derived from an EMBL/GenBank/DDBJ whole genome shotgun (WGS) entry which is preliminary data.</text>
</comment>
<organism evidence="2 3">
    <name type="scientific">Prorocentrum cordatum</name>
    <dbReference type="NCBI Taxonomy" id="2364126"/>
    <lineage>
        <taxon>Eukaryota</taxon>
        <taxon>Sar</taxon>
        <taxon>Alveolata</taxon>
        <taxon>Dinophyceae</taxon>
        <taxon>Prorocentrales</taxon>
        <taxon>Prorocentraceae</taxon>
        <taxon>Prorocentrum</taxon>
    </lineage>
</organism>
<evidence type="ECO:0000313" key="3">
    <source>
        <dbReference type="Proteomes" id="UP001189429"/>
    </source>
</evidence>